<dbReference type="RefSeq" id="WP_114688399.1">
    <property type="nucleotide sequence ID" value="NZ_QQNB01000003.1"/>
</dbReference>
<dbReference type="AlphaFoldDB" id="A0A369VRK6"/>
<keyword evidence="2" id="KW-1185">Reference proteome</keyword>
<gene>
    <name evidence="1" type="ORF">DVW87_13810</name>
</gene>
<accession>A0A369VRK6</accession>
<dbReference type="OrthoDB" id="7583620at2"/>
<evidence type="ECO:0000313" key="2">
    <source>
        <dbReference type="Proteomes" id="UP000253918"/>
    </source>
</evidence>
<dbReference type="Proteomes" id="UP000253918">
    <property type="component" value="Unassembled WGS sequence"/>
</dbReference>
<sequence>MPAPIDDLILQVMAARPSGIMTYAVRNILAHEHGMPDLKTPAVRNRLVRLEREGKVTCKRWGPGCHNEWRRL</sequence>
<reference evidence="1 2" key="1">
    <citation type="submission" date="2018-07" db="EMBL/GenBank/DDBJ databases">
        <title>a novel species of Sphingomonas isolated from the rhizosphere soil of Araceae plant.</title>
        <authorList>
            <person name="Zhiyong W."/>
            <person name="Qinglan Z."/>
            <person name="Zhiwei F."/>
            <person name="Ding X."/>
            <person name="Gejiao W."/>
            <person name="Shixue Z."/>
        </authorList>
    </citation>
    <scope>NUCLEOTIDE SEQUENCE [LARGE SCALE GENOMIC DNA]</scope>
    <source>
        <strain evidence="1 2">WZY 27</strain>
    </source>
</reference>
<proteinExistence type="predicted"/>
<name>A0A369VRK6_9SPHN</name>
<organism evidence="1 2">
    <name type="scientific">Sphingomonas aracearum</name>
    <dbReference type="NCBI Taxonomy" id="2283317"/>
    <lineage>
        <taxon>Bacteria</taxon>
        <taxon>Pseudomonadati</taxon>
        <taxon>Pseudomonadota</taxon>
        <taxon>Alphaproteobacteria</taxon>
        <taxon>Sphingomonadales</taxon>
        <taxon>Sphingomonadaceae</taxon>
        <taxon>Sphingomonas</taxon>
    </lineage>
</organism>
<comment type="caution">
    <text evidence="1">The sequence shown here is derived from an EMBL/GenBank/DDBJ whole genome shotgun (WGS) entry which is preliminary data.</text>
</comment>
<dbReference type="EMBL" id="QQNB01000003">
    <property type="protein sequence ID" value="RDE04663.1"/>
    <property type="molecule type" value="Genomic_DNA"/>
</dbReference>
<protein>
    <submittedName>
        <fullName evidence="1">Uncharacterized protein</fullName>
    </submittedName>
</protein>
<evidence type="ECO:0000313" key="1">
    <source>
        <dbReference type="EMBL" id="RDE04663.1"/>
    </source>
</evidence>